<organism evidence="2 3">
    <name type="scientific">Araneus ventricosus</name>
    <name type="common">Orbweaver spider</name>
    <name type="synonym">Epeira ventricosa</name>
    <dbReference type="NCBI Taxonomy" id="182803"/>
    <lineage>
        <taxon>Eukaryota</taxon>
        <taxon>Metazoa</taxon>
        <taxon>Ecdysozoa</taxon>
        <taxon>Arthropoda</taxon>
        <taxon>Chelicerata</taxon>
        <taxon>Arachnida</taxon>
        <taxon>Araneae</taxon>
        <taxon>Araneomorphae</taxon>
        <taxon>Entelegynae</taxon>
        <taxon>Araneoidea</taxon>
        <taxon>Araneidae</taxon>
        <taxon>Araneus</taxon>
    </lineage>
</organism>
<dbReference type="OrthoDB" id="411823at2759"/>
<reference evidence="2 3" key="1">
    <citation type="journal article" date="2019" name="Sci. Rep.">
        <title>Orb-weaving spider Araneus ventricosus genome elucidates the spidroin gene catalogue.</title>
        <authorList>
            <person name="Kono N."/>
            <person name="Nakamura H."/>
            <person name="Ohtoshi R."/>
            <person name="Moran D.A.P."/>
            <person name="Shinohara A."/>
            <person name="Yoshida Y."/>
            <person name="Fujiwara M."/>
            <person name="Mori M."/>
            <person name="Tomita M."/>
            <person name="Arakawa K."/>
        </authorList>
    </citation>
    <scope>NUCLEOTIDE SEQUENCE [LARGE SCALE GENOMIC DNA]</scope>
</reference>
<evidence type="ECO:0000313" key="3">
    <source>
        <dbReference type="Proteomes" id="UP000499080"/>
    </source>
</evidence>
<feature type="transmembrane region" description="Helical" evidence="1">
    <location>
        <begin position="21"/>
        <end position="39"/>
    </location>
</feature>
<evidence type="ECO:0000256" key="1">
    <source>
        <dbReference type="SAM" id="Phobius"/>
    </source>
</evidence>
<keyword evidence="3" id="KW-1185">Reference proteome</keyword>
<dbReference type="AlphaFoldDB" id="A0A4Y2T0X3"/>
<proteinExistence type="predicted"/>
<dbReference type="EMBL" id="BGPR01024759">
    <property type="protein sequence ID" value="GBN93079.1"/>
    <property type="molecule type" value="Genomic_DNA"/>
</dbReference>
<keyword evidence="1" id="KW-0812">Transmembrane</keyword>
<keyword evidence="1" id="KW-1133">Transmembrane helix</keyword>
<protein>
    <submittedName>
        <fullName evidence="2">Uncharacterized protein</fullName>
    </submittedName>
</protein>
<sequence>MKSDDCRYHSFKQHHIFQKHGILCALLYGAGVWGGSLNTENNKRLTTIQRMFLLKFMKVYRATSTQVLSVLAGIPPLYLSAKAEFQKFKGLPFLKDRSCSGCR</sequence>
<gene>
    <name evidence="2" type="ORF">AVEN_74957_1</name>
</gene>
<accession>A0A4Y2T0X3</accession>
<keyword evidence="1" id="KW-0472">Membrane</keyword>
<dbReference type="Proteomes" id="UP000499080">
    <property type="component" value="Unassembled WGS sequence"/>
</dbReference>
<comment type="caution">
    <text evidence="2">The sequence shown here is derived from an EMBL/GenBank/DDBJ whole genome shotgun (WGS) entry which is preliminary data.</text>
</comment>
<evidence type="ECO:0000313" key="2">
    <source>
        <dbReference type="EMBL" id="GBN93079.1"/>
    </source>
</evidence>
<name>A0A4Y2T0X3_ARAVE</name>